<name>A0A2P6Q9N8_ROSCH</name>
<protein>
    <submittedName>
        <fullName evidence="4">Putative PMR5 domain, PC-Esterase</fullName>
    </submittedName>
</protein>
<evidence type="ECO:0000313" key="5">
    <source>
        <dbReference type="Proteomes" id="UP000238479"/>
    </source>
</evidence>
<dbReference type="GO" id="GO:0005794">
    <property type="term" value="C:Golgi apparatus"/>
    <property type="evidence" value="ECO:0007669"/>
    <property type="project" value="TreeGrafter"/>
</dbReference>
<evidence type="ECO:0000256" key="2">
    <source>
        <dbReference type="SAM" id="SignalP"/>
    </source>
</evidence>
<dbReference type="STRING" id="74649.A0A2P6Q9N8"/>
<feature type="chain" id="PRO_5015197233" evidence="2">
    <location>
        <begin position="49"/>
        <end position="378"/>
    </location>
</feature>
<accession>A0A2P6Q9N8</accession>
<evidence type="ECO:0000313" key="4">
    <source>
        <dbReference type="EMBL" id="PRQ30896.1"/>
    </source>
</evidence>
<dbReference type="Proteomes" id="UP000238479">
    <property type="component" value="Chromosome 5"/>
</dbReference>
<proteinExistence type="inferred from homology"/>
<dbReference type="Gramene" id="PRQ30896">
    <property type="protein sequence ID" value="PRQ30896"/>
    <property type="gene ID" value="RchiOBHm_Chr5g0029581"/>
</dbReference>
<dbReference type="PANTHER" id="PTHR32285">
    <property type="entry name" value="PROTEIN TRICHOME BIREFRINGENCE-LIKE 9-RELATED"/>
    <property type="match status" value="1"/>
</dbReference>
<feature type="signal peptide" evidence="2">
    <location>
        <begin position="1"/>
        <end position="48"/>
    </location>
</feature>
<reference evidence="4 5" key="1">
    <citation type="journal article" date="2018" name="Nat. Genet.">
        <title>The Rosa genome provides new insights in the design of modern roses.</title>
        <authorList>
            <person name="Bendahmane M."/>
        </authorList>
    </citation>
    <scope>NUCLEOTIDE SEQUENCE [LARGE SCALE GENOMIC DNA]</scope>
    <source>
        <strain evidence="5">cv. Old Blush</strain>
    </source>
</reference>
<dbReference type="EMBL" id="PDCK01000043">
    <property type="protein sequence ID" value="PRQ30896.1"/>
    <property type="molecule type" value="Genomic_DNA"/>
</dbReference>
<dbReference type="Pfam" id="PF13839">
    <property type="entry name" value="PC-Esterase"/>
    <property type="match status" value="1"/>
</dbReference>
<comment type="caution">
    <text evidence="4">The sequence shown here is derived from an EMBL/GenBank/DDBJ whole genome shotgun (WGS) entry which is preliminary data.</text>
</comment>
<dbReference type="PANTHER" id="PTHR32285:SF30">
    <property type="entry name" value="PROTEIN TRICHOME BIREFRINGENCE-LIKE 42"/>
    <property type="match status" value="1"/>
</dbReference>
<dbReference type="AlphaFoldDB" id="A0A2P6Q9N8"/>
<evidence type="ECO:0000256" key="1">
    <source>
        <dbReference type="ARBA" id="ARBA00007727"/>
    </source>
</evidence>
<dbReference type="GO" id="GO:0016413">
    <property type="term" value="F:O-acetyltransferase activity"/>
    <property type="evidence" value="ECO:0007669"/>
    <property type="project" value="InterPro"/>
</dbReference>
<gene>
    <name evidence="4" type="ORF">RchiOBHm_Chr5g0029581</name>
</gene>
<keyword evidence="2" id="KW-0732">Signal</keyword>
<evidence type="ECO:0000259" key="3">
    <source>
        <dbReference type="Pfam" id="PF13839"/>
    </source>
</evidence>
<dbReference type="InterPro" id="IPR029962">
    <property type="entry name" value="TBL"/>
</dbReference>
<dbReference type="InterPro" id="IPR026057">
    <property type="entry name" value="TBL_C"/>
</dbReference>
<dbReference type="OMA" id="HTNEGED"/>
<dbReference type="GO" id="GO:0016020">
    <property type="term" value="C:membrane"/>
    <property type="evidence" value="ECO:0007669"/>
    <property type="project" value="UniProtKB-SubCell"/>
</dbReference>
<sequence length="378" mass="42683">MHQTNSLFSFSFANSSRQQFTESEMAFSCFHLLPLVLLPLTLNQVVNGNPVFDDGDPVLDYAERAGVLMKQQSSHGCNFFQGSWVADDEYPLYNASSCPFIGFNCIKNGRPDKQYFKFNGLDFMERYRGKNIMFVGDSLSNNMWQSLTCMLHVAAPNSNYTLTQAGLLSTFYLTEYALSVMFLKNGFIVDLAYEKIGKVLKLDSISTGNLWKGLDMLIFTTYHWWTHSGHSQTWDYFQVGQKMVKEMDHMEAYKIALTTWANWVDSNIDFSKTKVFFQGVAAVHIDGKEWKEPKARSCRGQTQPLLGTSYPGPTHPGEAIVKSVLSTVANPIYLLDITLLTQLRKDGHPSIYAGLGPKFVDCSHWCLPGAPDAWNELL</sequence>
<organism evidence="4 5">
    <name type="scientific">Rosa chinensis</name>
    <name type="common">China rose</name>
    <dbReference type="NCBI Taxonomy" id="74649"/>
    <lineage>
        <taxon>Eukaryota</taxon>
        <taxon>Viridiplantae</taxon>
        <taxon>Streptophyta</taxon>
        <taxon>Embryophyta</taxon>
        <taxon>Tracheophyta</taxon>
        <taxon>Spermatophyta</taxon>
        <taxon>Magnoliopsida</taxon>
        <taxon>eudicotyledons</taxon>
        <taxon>Gunneridae</taxon>
        <taxon>Pentapetalae</taxon>
        <taxon>rosids</taxon>
        <taxon>fabids</taxon>
        <taxon>Rosales</taxon>
        <taxon>Rosaceae</taxon>
        <taxon>Rosoideae</taxon>
        <taxon>Rosoideae incertae sedis</taxon>
        <taxon>Rosa</taxon>
    </lineage>
</organism>
<keyword evidence="5" id="KW-1185">Reference proteome</keyword>
<feature type="domain" description="Trichome birefringence-like C-terminal" evidence="3">
    <location>
        <begin position="117"/>
        <end position="378"/>
    </location>
</feature>
<comment type="similarity">
    <text evidence="1">Belongs to the PC-esterase family. TBL subfamily.</text>
</comment>